<sequence length="304" mass="33105">MKFSFKTFLFFLAAVGLLAACEDGPNFVAPAPMVLAEADFAPNGAPPPPQLSRKASAPNEPDSGADPAGVYLAYRYAYGLVMPSASVKATSEKHMQVCRDAGPAKCQITGSSTNSYSDEDIRANLSLRAEPKWLETFVAGLKQDVSDVDGRIENANTSVEDLTRAMLDTDARLKAQTTLRTRLENLLETRDAKLPDLLALERELARVQGEIESATANLKALRARVSMSVVNISYTSERVAVSRSSVSPIGEAIKDFVGIVSEGIAGVITFVAFMLPWMIFVIIPGLFTLRWFWRRRQSAKPNKG</sequence>
<evidence type="ECO:0000313" key="7">
    <source>
        <dbReference type="Proteomes" id="UP000600865"/>
    </source>
</evidence>
<feature type="signal peptide" evidence="4">
    <location>
        <begin position="1"/>
        <end position="19"/>
    </location>
</feature>
<reference evidence="6 7" key="1">
    <citation type="journal article" date="2014" name="Int. J. Syst. Evol. Microbiol.">
        <title>Complete genome sequence of Corynebacterium casei LMG S-19264T (=DSM 44701T), isolated from a smear-ripened cheese.</title>
        <authorList>
            <consortium name="US DOE Joint Genome Institute (JGI-PGF)"/>
            <person name="Walter F."/>
            <person name="Albersmeier A."/>
            <person name="Kalinowski J."/>
            <person name="Ruckert C."/>
        </authorList>
    </citation>
    <scope>NUCLEOTIDE SEQUENCE [LARGE SCALE GENOMIC DNA]</scope>
    <source>
        <strain evidence="6 7">KCTC 23968</strain>
    </source>
</reference>
<keyword evidence="7" id="KW-1185">Reference proteome</keyword>
<dbReference type="Proteomes" id="UP000600865">
    <property type="component" value="Unassembled WGS sequence"/>
</dbReference>
<feature type="transmembrane region" description="Helical" evidence="3">
    <location>
        <begin position="264"/>
        <end position="293"/>
    </location>
</feature>
<keyword evidence="3" id="KW-1133">Transmembrane helix</keyword>
<comment type="caution">
    <text evidence="6">The sequence shown here is derived from an EMBL/GenBank/DDBJ whole genome shotgun (WGS) entry which is preliminary data.</text>
</comment>
<dbReference type="PROSITE" id="PS51257">
    <property type="entry name" value="PROKAR_LIPOPROTEIN"/>
    <property type="match status" value="1"/>
</dbReference>
<feature type="chain" id="PRO_5038031043" description="DUF4349 domain-containing protein" evidence="4">
    <location>
        <begin position="20"/>
        <end position="304"/>
    </location>
</feature>
<evidence type="ECO:0000256" key="4">
    <source>
        <dbReference type="SAM" id="SignalP"/>
    </source>
</evidence>
<evidence type="ECO:0000256" key="1">
    <source>
        <dbReference type="SAM" id="Coils"/>
    </source>
</evidence>
<accession>A0A918NDX9</accession>
<evidence type="ECO:0000256" key="2">
    <source>
        <dbReference type="SAM" id="MobiDB-lite"/>
    </source>
</evidence>
<keyword evidence="4" id="KW-0732">Signal</keyword>
<feature type="region of interest" description="Disordered" evidence="2">
    <location>
        <begin position="40"/>
        <end position="64"/>
    </location>
</feature>
<keyword evidence="3" id="KW-0472">Membrane</keyword>
<dbReference type="RefSeq" id="WP_189583379.1">
    <property type="nucleotide sequence ID" value="NZ_BMYV01000001.1"/>
</dbReference>
<feature type="coiled-coil region" evidence="1">
    <location>
        <begin position="197"/>
        <end position="224"/>
    </location>
</feature>
<keyword evidence="1" id="KW-0175">Coiled coil</keyword>
<name>A0A918NDX9_9PROT</name>
<keyword evidence="3" id="KW-0812">Transmembrane</keyword>
<dbReference type="InterPro" id="IPR025645">
    <property type="entry name" value="DUF4349"/>
</dbReference>
<organism evidence="6 7">
    <name type="scientific">Litorimonas cladophorae</name>
    <dbReference type="NCBI Taxonomy" id="1220491"/>
    <lineage>
        <taxon>Bacteria</taxon>
        <taxon>Pseudomonadati</taxon>
        <taxon>Pseudomonadota</taxon>
        <taxon>Alphaproteobacteria</taxon>
        <taxon>Maricaulales</taxon>
        <taxon>Robiginitomaculaceae</taxon>
    </lineage>
</organism>
<proteinExistence type="predicted"/>
<evidence type="ECO:0000259" key="5">
    <source>
        <dbReference type="Pfam" id="PF14257"/>
    </source>
</evidence>
<dbReference type="EMBL" id="BMYV01000001">
    <property type="protein sequence ID" value="GGX65382.1"/>
    <property type="molecule type" value="Genomic_DNA"/>
</dbReference>
<dbReference type="Pfam" id="PF14257">
    <property type="entry name" value="DUF4349"/>
    <property type="match status" value="1"/>
</dbReference>
<evidence type="ECO:0000256" key="3">
    <source>
        <dbReference type="SAM" id="Phobius"/>
    </source>
</evidence>
<feature type="domain" description="DUF4349" evidence="5">
    <location>
        <begin position="74"/>
        <end position="287"/>
    </location>
</feature>
<protein>
    <recommendedName>
        <fullName evidence="5">DUF4349 domain-containing protein</fullName>
    </recommendedName>
</protein>
<gene>
    <name evidence="6" type="ORF">GCM10011309_14550</name>
</gene>
<dbReference type="AlphaFoldDB" id="A0A918NDX9"/>
<evidence type="ECO:0000313" key="6">
    <source>
        <dbReference type="EMBL" id="GGX65382.1"/>
    </source>
</evidence>